<dbReference type="OrthoDB" id="137613at2"/>
<keyword evidence="3 5" id="KW-1133">Transmembrane helix</keyword>
<dbReference type="Proteomes" id="UP000008229">
    <property type="component" value="Chromosome"/>
</dbReference>
<evidence type="ECO:0000256" key="4">
    <source>
        <dbReference type="ARBA" id="ARBA00023136"/>
    </source>
</evidence>
<keyword evidence="2 5" id="KW-0812">Transmembrane</keyword>
<comment type="subcellular location">
    <subcellularLocation>
        <location evidence="1">Membrane</location>
        <topology evidence="1">Multi-pass membrane protein</topology>
    </subcellularLocation>
</comment>
<evidence type="ECO:0000256" key="1">
    <source>
        <dbReference type="ARBA" id="ARBA00004141"/>
    </source>
</evidence>
<feature type="transmembrane region" description="Helical" evidence="5">
    <location>
        <begin position="440"/>
        <end position="461"/>
    </location>
</feature>
<evidence type="ECO:0000259" key="6">
    <source>
        <dbReference type="Pfam" id="PF00324"/>
    </source>
</evidence>
<evidence type="ECO:0000313" key="8">
    <source>
        <dbReference type="Proteomes" id="UP000008229"/>
    </source>
</evidence>
<sequence>MSVADTPVEEKAHLRAGSVGMWDLVFFVVAAAAPLSVMSGASPLAIQFGGVGAPGGYLLAGIVFIVFAIGFTAMSRRLPNAGAFYAYVTHGLGRPTGVGAALVAVVAYNTIAIGFVAGIGVFAEATADDVFGIHLPWTIWSLLGLVAIAFLGYNRITLSAKVLAVLLIAEVLILVVLAVPVILDGGADGLSFTSFEPASIFGPGVGALFVLSFGAFLGFESTAIYSEEARDPKRTIPRATFLAVAFMGLFYALIVWTVIMAFGSAEALRVADADPADMYFIAMREWVGKGASDVMHILIVTSTVASTLAYHNAASRYFFVLGREGVLPRALGRARPKNGAPGVASITQVAMMTVVVGVFTLFGAAPYEQTFLWLNGTGIVGLIALQALCSFAVVAWFWRVPSDANVIQRVIAPVVAGLALGTVVVLIVDNFAILTGAGTLVNVLLLLPVPIAMAVGVGVALRIRARDPETYAWLTRTKAADLRD</sequence>
<keyword evidence="4 5" id="KW-0472">Membrane</keyword>
<dbReference type="PANTHER" id="PTHR42770:SF16">
    <property type="entry name" value="AMINO ACID PERMEASE"/>
    <property type="match status" value="1"/>
</dbReference>
<feature type="transmembrane region" description="Helical" evidence="5">
    <location>
        <begin position="340"/>
        <end position="365"/>
    </location>
</feature>
<dbReference type="GO" id="GO:0055085">
    <property type="term" value="P:transmembrane transport"/>
    <property type="evidence" value="ECO:0007669"/>
    <property type="project" value="InterPro"/>
</dbReference>
<dbReference type="GO" id="GO:0016020">
    <property type="term" value="C:membrane"/>
    <property type="evidence" value="ECO:0007669"/>
    <property type="project" value="UniProtKB-SubCell"/>
</dbReference>
<feature type="transmembrane region" description="Helical" evidence="5">
    <location>
        <begin position="410"/>
        <end position="428"/>
    </location>
</feature>
<keyword evidence="8" id="KW-1185">Reference proteome</keyword>
<feature type="transmembrane region" description="Helical" evidence="5">
    <location>
        <begin position="371"/>
        <end position="398"/>
    </location>
</feature>
<dbReference type="InterPro" id="IPR050367">
    <property type="entry name" value="APC_superfamily"/>
</dbReference>
<dbReference type="HOGENOM" id="CLU_007946_20_1_11"/>
<feature type="transmembrane region" description="Helical" evidence="5">
    <location>
        <begin position="57"/>
        <end position="75"/>
    </location>
</feature>
<feature type="transmembrane region" description="Helical" evidence="5">
    <location>
        <begin position="294"/>
        <end position="319"/>
    </location>
</feature>
<organism evidence="7 8">
    <name type="scientific">Conexibacter woesei (strain DSM 14684 / CCUG 47730 / CIP 108061 / JCM 11494 / NBRC 100937 / ID131577)</name>
    <dbReference type="NCBI Taxonomy" id="469383"/>
    <lineage>
        <taxon>Bacteria</taxon>
        <taxon>Bacillati</taxon>
        <taxon>Actinomycetota</taxon>
        <taxon>Thermoleophilia</taxon>
        <taxon>Solirubrobacterales</taxon>
        <taxon>Conexibacteraceae</taxon>
        <taxon>Conexibacter</taxon>
    </lineage>
</organism>
<feature type="domain" description="Amino acid permease/ SLC12A" evidence="6">
    <location>
        <begin position="24"/>
        <end position="464"/>
    </location>
</feature>
<feature type="transmembrane region" description="Helical" evidence="5">
    <location>
        <begin position="240"/>
        <end position="262"/>
    </location>
</feature>
<dbReference type="EMBL" id="CP001854">
    <property type="protein sequence ID" value="ADB50978.1"/>
    <property type="molecule type" value="Genomic_DNA"/>
</dbReference>
<reference evidence="8" key="2">
    <citation type="submission" date="2010-01" db="EMBL/GenBank/DDBJ databases">
        <title>The complete genome of Conexibacter woesei DSM 14684.</title>
        <authorList>
            <consortium name="US DOE Joint Genome Institute (JGI-PGF)"/>
            <person name="Lucas S."/>
            <person name="Copeland A."/>
            <person name="Lapidus A."/>
            <person name="Glavina del Rio T."/>
            <person name="Dalin E."/>
            <person name="Tice H."/>
            <person name="Bruce D."/>
            <person name="Goodwin L."/>
            <person name="Pitluck S."/>
            <person name="Kyrpides N."/>
            <person name="Mavromatis K."/>
            <person name="Ivanova N."/>
            <person name="Mikhailova N."/>
            <person name="Chertkov O."/>
            <person name="Brettin T."/>
            <person name="Detter J.C."/>
            <person name="Han C."/>
            <person name="Larimer F."/>
            <person name="Land M."/>
            <person name="Hauser L."/>
            <person name="Markowitz V."/>
            <person name="Cheng J.-F."/>
            <person name="Hugenholtz P."/>
            <person name="Woyke T."/>
            <person name="Wu D."/>
            <person name="Pukall R."/>
            <person name="Steenblock K."/>
            <person name="Schneider S."/>
            <person name="Klenk H.-P."/>
            <person name="Eisen J.A."/>
        </authorList>
    </citation>
    <scope>NUCLEOTIDE SEQUENCE [LARGE SCALE GENOMIC DNA]</scope>
    <source>
        <strain evidence="8">DSM 14684 / CIP 108061 / JCM 11494 / NBRC 100937 / ID131577</strain>
    </source>
</reference>
<evidence type="ECO:0000256" key="3">
    <source>
        <dbReference type="ARBA" id="ARBA00022989"/>
    </source>
</evidence>
<evidence type="ECO:0000256" key="2">
    <source>
        <dbReference type="ARBA" id="ARBA00022692"/>
    </source>
</evidence>
<dbReference type="PIRSF" id="PIRSF006060">
    <property type="entry name" value="AA_transporter"/>
    <property type="match status" value="1"/>
</dbReference>
<dbReference type="Gene3D" id="1.20.1740.10">
    <property type="entry name" value="Amino acid/polyamine transporter I"/>
    <property type="match status" value="1"/>
</dbReference>
<feature type="transmembrane region" description="Helical" evidence="5">
    <location>
        <begin position="96"/>
        <end position="123"/>
    </location>
</feature>
<evidence type="ECO:0000313" key="7">
    <source>
        <dbReference type="EMBL" id="ADB50978.1"/>
    </source>
</evidence>
<name>D3F8L4_CONWI</name>
<feature type="transmembrane region" description="Helical" evidence="5">
    <location>
        <begin position="135"/>
        <end position="153"/>
    </location>
</feature>
<dbReference type="InterPro" id="IPR004841">
    <property type="entry name" value="AA-permease/SLC12A_dom"/>
</dbReference>
<dbReference type="STRING" id="469383.Cwoe_2557"/>
<feature type="transmembrane region" description="Helical" evidence="5">
    <location>
        <begin position="162"/>
        <end position="183"/>
    </location>
</feature>
<dbReference type="KEGG" id="cwo:Cwoe_2557"/>
<protein>
    <submittedName>
        <fullName evidence="7">Amino acid permease-associated region</fullName>
    </submittedName>
</protein>
<gene>
    <name evidence="7" type="ordered locus">Cwoe_2557</name>
</gene>
<evidence type="ECO:0000256" key="5">
    <source>
        <dbReference type="SAM" id="Phobius"/>
    </source>
</evidence>
<dbReference type="eggNOG" id="COG0531">
    <property type="taxonomic scope" value="Bacteria"/>
</dbReference>
<dbReference type="PANTHER" id="PTHR42770">
    <property type="entry name" value="AMINO ACID TRANSPORTER-RELATED"/>
    <property type="match status" value="1"/>
</dbReference>
<dbReference type="Pfam" id="PF00324">
    <property type="entry name" value="AA_permease"/>
    <property type="match status" value="1"/>
</dbReference>
<dbReference type="AlphaFoldDB" id="D3F8L4"/>
<feature type="transmembrane region" description="Helical" evidence="5">
    <location>
        <begin position="198"/>
        <end position="219"/>
    </location>
</feature>
<dbReference type="RefSeq" id="WP_012934029.1">
    <property type="nucleotide sequence ID" value="NC_013739.1"/>
</dbReference>
<accession>D3F8L4</accession>
<feature type="transmembrane region" description="Helical" evidence="5">
    <location>
        <begin position="21"/>
        <end position="45"/>
    </location>
</feature>
<reference evidence="7 8" key="1">
    <citation type="journal article" date="2010" name="Stand. Genomic Sci.">
        <title>Complete genome sequence of Conexibacter woesei type strain (ID131577).</title>
        <authorList>
            <person name="Pukall R."/>
            <person name="Lapidus A."/>
            <person name="Glavina Del Rio T."/>
            <person name="Copeland A."/>
            <person name="Tice H."/>
            <person name="Cheng J.-F."/>
            <person name="Lucas S."/>
            <person name="Chen F."/>
            <person name="Nolan M."/>
            <person name="Bruce D."/>
            <person name="Goodwin L."/>
            <person name="Pitluck S."/>
            <person name="Mavromatis K."/>
            <person name="Ivanova N."/>
            <person name="Ovchinnikova G."/>
            <person name="Pati A."/>
            <person name="Chen A."/>
            <person name="Palaniappan K."/>
            <person name="Land M."/>
            <person name="Hauser L."/>
            <person name="Chang Y.-J."/>
            <person name="Jeffries C.D."/>
            <person name="Chain P."/>
            <person name="Meincke L."/>
            <person name="Sims D."/>
            <person name="Brettin T."/>
            <person name="Detter J.C."/>
            <person name="Rohde M."/>
            <person name="Goeker M."/>
            <person name="Bristow J."/>
            <person name="Eisen J.A."/>
            <person name="Markowitz V."/>
            <person name="Kyrpides N.C."/>
            <person name="Klenk H.-P."/>
            <person name="Hugenholtz P."/>
        </authorList>
    </citation>
    <scope>NUCLEOTIDE SEQUENCE [LARGE SCALE GENOMIC DNA]</scope>
    <source>
        <strain evidence="8">DSM 14684 / CIP 108061 / JCM 11494 / NBRC 100937 / ID131577</strain>
    </source>
</reference>
<proteinExistence type="predicted"/>